<name>A0A6V8LJP2_9BACT</name>
<evidence type="ECO:0008006" key="3">
    <source>
        <dbReference type="Google" id="ProtNLM"/>
    </source>
</evidence>
<reference evidence="1 2" key="2">
    <citation type="submission" date="2020-05" db="EMBL/GenBank/DDBJ databases">
        <title>Draft genome sequence of Desulfovibrio sp. strainFSS-1.</title>
        <authorList>
            <person name="Shimoshige H."/>
            <person name="Kobayashi H."/>
            <person name="Maekawa T."/>
        </authorList>
    </citation>
    <scope>NUCLEOTIDE SEQUENCE [LARGE SCALE GENOMIC DNA]</scope>
    <source>
        <strain evidence="1 2">SIID29052-01</strain>
    </source>
</reference>
<protein>
    <recommendedName>
        <fullName evidence="3">DUF2917 domain-containing protein</fullName>
    </recommendedName>
</protein>
<evidence type="ECO:0000313" key="1">
    <source>
        <dbReference type="EMBL" id="GFK92952.1"/>
    </source>
</evidence>
<comment type="caution">
    <text evidence="1">The sequence shown here is derived from an EMBL/GenBank/DDBJ whole genome shotgun (WGS) entry which is preliminary data.</text>
</comment>
<gene>
    <name evidence="1" type="ORF">NNJEOMEG_00780</name>
</gene>
<accession>A0A6V8LJP2</accession>
<dbReference type="EMBL" id="BLTE01000002">
    <property type="protein sequence ID" value="GFK92952.1"/>
    <property type="molecule type" value="Genomic_DNA"/>
</dbReference>
<organism evidence="1 2">
    <name type="scientific">Fundidesulfovibrio magnetotacticus</name>
    <dbReference type="NCBI Taxonomy" id="2730080"/>
    <lineage>
        <taxon>Bacteria</taxon>
        <taxon>Pseudomonadati</taxon>
        <taxon>Thermodesulfobacteriota</taxon>
        <taxon>Desulfovibrionia</taxon>
        <taxon>Desulfovibrionales</taxon>
        <taxon>Desulfovibrionaceae</taxon>
        <taxon>Fundidesulfovibrio</taxon>
    </lineage>
</organism>
<proteinExistence type="predicted"/>
<evidence type="ECO:0000313" key="2">
    <source>
        <dbReference type="Proteomes" id="UP000494245"/>
    </source>
</evidence>
<dbReference type="Proteomes" id="UP000494245">
    <property type="component" value="Unassembled WGS sequence"/>
</dbReference>
<dbReference type="InterPro" id="IPR021317">
    <property type="entry name" value="DUF2917"/>
</dbReference>
<reference evidence="1 2" key="1">
    <citation type="submission" date="2020-04" db="EMBL/GenBank/DDBJ databases">
        <authorList>
            <consortium name="Desulfovibrio sp. FSS-1 genome sequencing consortium"/>
            <person name="Shimoshige H."/>
            <person name="Kobayashi H."/>
            <person name="Maekawa T."/>
        </authorList>
    </citation>
    <scope>NUCLEOTIDE SEQUENCE [LARGE SCALE GENOMIC DNA]</scope>
    <source>
        <strain evidence="1 2">SIID29052-01</strain>
    </source>
</reference>
<dbReference type="Pfam" id="PF11142">
    <property type="entry name" value="DUF2917"/>
    <property type="match status" value="1"/>
</dbReference>
<keyword evidence="2" id="KW-1185">Reference proteome</keyword>
<dbReference type="RefSeq" id="WP_173081504.1">
    <property type="nucleotide sequence ID" value="NZ_BLTE01000002.1"/>
</dbReference>
<sequence length="117" mass="12497">MAYESTPRNWPCESRGLADDARDALFPNAFSAFVQRLLFALTPRGRAVVTLAPGQTAVLEGQRLARVACLEGQAWVTNPDIGRDVLLKGGEIVESQGGASMAVTAVRGPSRVSLGWK</sequence>
<dbReference type="AlphaFoldDB" id="A0A6V8LJP2"/>